<protein>
    <submittedName>
        <fullName evidence="3">MAT1 domain-containing protein</fullName>
    </submittedName>
</protein>
<feature type="region of interest" description="Disordered" evidence="1">
    <location>
        <begin position="197"/>
        <end position="227"/>
    </location>
</feature>
<evidence type="ECO:0000313" key="2">
    <source>
        <dbReference type="Proteomes" id="UP000492821"/>
    </source>
</evidence>
<accession>A0A7E4W8Q7</accession>
<evidence type="ECO:0000313" key="3">
    <source>
        <dbReference type="WBParaSite" id="Pan_g8434.t1"/>
    </source>
</evidence>
<dbReference type="Proteomes" id="UP000492821">
    <property type="component" value="Unassembled WGS sequence"/>
</dbReference>
<evidence type="ECO:0000256" key="1">
    <source>
        <dbReference type="SAM" id="MobiDB-lite"/>
    </source>
</evidence>
<organism evidence="2 3">
    <name type="scientific">Panagrellus redivivus</name>
    <name type="common">Microworm</name>
    <dbReference type="NCBI Taxonomy" id="6233"/>
    <lineage>
        <taxon>Eukaryota</taxon>
        <taxon>Metazoa</taxon>
        <taxon>Ecdysozoa</taxon>
        <taxon>Nematoda</taxon>
        <taxon>Chromadorea</taxon>
        <taxon>Rhabditida</taxon>
        <taxon>Tylenchina</taxon>
        <taxon>Panagrolaimomorpha</taxon>
        <taxon>Panagrolaimoidea</taxon>
        <taxon>Panagrolaimidae</taxon>
        <taxon>Panagrellus</taxon>
    </lineage>
</organism>
<dbReference type="WBParaSite" id="Pan_g8434.t1">
    <property type="protein sequence ID" value="Pan_g8434.t1"/>
    <property type="gene ID" value="Pan_g8434"/>
</dbReference>
<dbReference type="AlphaFoldDB" id="A0A7E4W8Q7"/>
<proteinExistence type="predicted"/>
<name>A0A7E4W8Q7_PANRE</name>
<reference evidence="2" key="1">
    <citation type="journal article" date="2013" name="Genetics">
        <title>The draft genome and transcriptome of Panagrellus redivivus are shaped by the harsh demands of a free-living lifestyle.</title>
        <authorList>
            <person name="Srinivasan J."/>
            <person name="Dillman A.R."/>
            <person name="Macchietto M.G."/>
            <person name="Heikkinen L."/>
            <person name="Lakso M."/>
            <person name="Fracchia K.M."/>
            <person name="Antoshechkin I."/>
            <person name="Mortazavi A."/>
            <person name="Wong G."/>
            <person name="Sternberg P.W."/>
        </authorList>
    </citation>
    <scope>NUCLEOTIDE SEQUENCE [LARGE SCALE GENOMIC DNA]</scope>
    <source>
        <strain evidence="2">MT8872</strain>
    </source>
</reference>
<reference evidence="3" key="2">
    <citation type="submission" date="2020-10" db="UniProtKB">
        <authorList>
            <consortium name="WormBaseParasite"/>
        </authorList>
    </citation>
    <scope>IDENTIFICATION</scope>
</reference>
<keyword evidence="2" id="KW-1185">Reference proteome</keyword>
<sequence length="278" mass="30625">MPPQMYGAPIVPVNYGIARGNRQLMYSPMQMQMQQLRAARAGGIPFRGSGIQSRAALMGVPMTPIIARQAQFGMAVPNPYLVTGAVGRNGYNPAYGGLEGNNLGNNPIPAKEDGFNFTVGFQTDGKGGMNTAFRPVDSLPDFIADASNETIDEFKRIIRQSNATYDQKLEQIGGLVKDLDETAQERFRLFKIASPTTTKAPETATSHPPTPISTKASGARRRKPVSSFTVPSSFDEITEIANDQTLPEKERWRRIVAIYTELEPSTLNEYEVRFEDMK</sequence>
<feature type="compositionally biased region" description="Polar residues" evidence="1">
    <location>
        <begin position="197"/>
        <end position="216"/>
    </location>
</feature>